<dbReference type="Proteomes" id="UP001295740">
    <property type="component" value="Unassembled WGS sequence"/>
</dbReference>
<sequence>MYLIARCSLRYISRLIDADDVVTTSAAIRQTVRSSPSRNFPLKSLPRTVAKLTLKTKRIMHIRCDGWRTSIVEQLMKWHYRSLDGHLRQRKEAKKRKRDDKDSTKKKKKMRRLMRKLKKLEADSSSDDDSSSSDA</sequence>
<reference evidence="2" key="1">
    <citation type="submission" date="2023-10" db="EMBL/GenBank/DDBJ databases">
        <authorList>
            <person name="Hackl T."/>
        </authorList>
    </citation>
    <scope>NUCLEOTIDE SEQUENCE</scope>
</reference>
<feature type="compositionally biased region" description="Basic residues" evidence="1">
    <location>
        <begin position="88"/>
        <end position="118"/>
    </location>
</feature>
<gene>
    <name evidence="2" type="ORF">KHLLAP_LOCUS861</name>
</gene>
<accession>A0AAI8V3T2</accession>
<feature type="compositionally biased region" description="Acidic residues" evidence="1">
    <location>
        <begin position="124"/>
        <end position="135"/>
    </location>
</feature>
<feature type="region of interest" description="Disordered" evidence="1">
    <location>
        <begin position="86"/>
        <end position="135"/>
    </location>
</feature>
<name>A0AAI8V3T2_9PEZI</name>
<dbReference type="EMBL" id="CAUWAG010000003">
    <property type="protein sequence ID" value="CAJ2500393.1"/>
    <property type="molecule type" value="Genomic_DNA"/>
</dbReference>
<organism evidence="2 3">
    <name type="scientific">Anthostomella pinea</name>
    <dbReference type="NCBI Taxonomy" id="933095"/>
    <lineage>
        <taxon>Eukaryota</taxon>
        <taxon>Fungi</taxon>
        <taxon>Dikarya</taxon>
        <taxon>Ascomycota</taxon>
        <taxon>Pezizomycotina</taxon>
        <taxon>Sordariomycetes</taxon>
        <taxon>Xylariomycetidae</taxon>
        <taxon>Xylariales</taxon>
        <taxon>Xylariaceae</taxon>
        <taxon>Anthostomella</taxon>
    </lineage>
</organism>
<evidence type="ECO:0000313" key="2">
    <source>
        <dbReference type="EMBL" id="CAJ2500393.1"/>
    </source>
</evidence>
<comment type="caution">
    <text evidence="2">The sequence shown here is derived from an EMBL/GenBank/DDBJ whole genome shotgun (WGS) entry which is preliminary data.</text>
</comment>
<evidence type="ECO:0000313" key="3">
    <source>
        <dbReference type="Proteomes" id="UP001295740"/>
    </source>
</evidence>
<proteinExistence type="predicted"/>
<protein>
    <submittedName>
        <fullName evidence="2">Uu.00g032460.m01.CDS01</fullName>
    </submittedName>
</protein>
<evidence type="ECO:0000256" key="1">
    <source>
        <dbReference type="SAM" id="MobiDB-lite"/>
    </source>
</evidence>
<dbReference type="AlphaFoldDB" id="A0AAI8V3T2"/>
<keyword evidence="3" id="KW-1185">Reference proteome</keyword>